<feature type="region of interest" description="Disordered" evidence="1">
    <location>
        <begin position="226"/>
        <end position="290"/>
    </location>
</feature>
<comment type="caution">
    <text evidence="2">The sequence shown here is derived from an EMBL/GenBank/DDBJ whole genome shotgun (WGS) entry which is preliminary data.</text>
</comment>
<sequence>MEPIRGLEIPSARRQGLGHVGPAGRTGCQPSWSSSQTLGSWGNFKEGAELEGPWKTGRPSPSQVRERIIQPTDPEHFQQEHVHDLTAASLQKSSFPQDDLSQLSMDFRMWKWSLLHFTELESLCPKKQAKLMGFRDDPNYKIKNRKPSSSRNCEKGRNVQMTDRRAKHQGIVPLPGEPGNTHCILGLKYHSFCNNSNPEKLTGHEYHCDNVGREMPGGARKTETQKLVQPTGSGNPGLTTELLTPQRRTSRADRGIPPGWGSGHHKHSGKDVSRGSSEDDTATNVMSSGS</sequence>
<evidence type="ECO:0000313" key="3">
    <source>
        <dbReference type="Proteomes" id="UP001266305"/>
    </source>
</evidence>
<gene>
    <name evidence="2" type="ORF">P7K49_009034</name>
</gene>
<accession>A0ABQ9VZD3</accession>
<keyword evidence="3" id="KW-1185">Reference proteome</keyword>
<proteinExistence type="predicted"/>
<organism evidence="2 3">
    <name type="scientific">Saguinus oedipus</name>
    <name type="common">Cotton-top tamarin</name>
    <name type="synonym">Oedipomidas oedipus</name>
    <dbReference type="NCBI Taxonomy" id="9490"/>
    <lineage>
        <taxon>Eukaryota</taxon>
        <taxon>Metazoa</taxon>
        <taxon>Chordata</taxon>
        <taxon>Craniata</taxon>
        <taxon>Vertebrata</taxon>
        <taxon>Euteleostomi</taxon>
        <taxon>Mammalia</taxon>
        <taxon>Eutheria</taxon>
        <taxon>Euarchontoglires</taxon>
        <taxon>Primates</taxon>
        <taxon>Haplorrhini</taxon>
        <taxon>Platyrrhini</taxon>
        <taxon>Cebidae</taxon>
        <taxon>Callitrichinae</taxon>
        <taxon>Saguinus</taxon>
    </lineage>
</organism>
<reference evidence="2 3" key="1">
    <citation type="submission" date="2023-05" db="EMBL/GenBank/DDBJ databases">
        <title>B98-5 Cell Line De Novo Hybrid Assembly: An Optical Mapping Approach.</title>
        <authorList>
            <person name="Kananen K."/>
            <person name="Auerbach J.A."/>
            <person name="Kautto E."/>
            <person name="Blachly J.S."/>
        </authorList>
    </citation>
    <scope>NUCLEOTIDE SEQUENCE [LARGE SCALE GENOMIC DNA]</scope>
    <source>
        <strain evidence="2">B95-8</strain>
        <tissue evidence="2">Cell line</tissue>
    </source>
</reference>
<feature type="compositionally biased region" description="Polar residues" evidence="1">
    <location>
        <begin position="226"/>
        <end position="247"/>
    </location>
</feature>
<dbReference type="EMBL" id="JASSZA010000004">
    <property type="protein sequence ID" value="KAK2114768.1"/>
    <property type="molecule type" value="Genomic_DNA"/>
</dbReference>
<evidence type="ECO:0000256" key="1">
    <source>
        <dbReference type="SAM" id="MobiDB-lite"/>
    </source>
</evidence>
<feature type="region of interest" description="Disordered" evidence="1">
    <location>
        <begin position="1"/>
        <end position="63"/>
    </location>
</feature>
<feature type="compositionally biased region" description="Polar residues" evidence="1">
    <location>
        <begin position="28"/>
        <end position="40"/>
    </location>
</feature>
<protein>
    <submittedName>
        <fullName evidence="2">Uncharacterized protein</fullName>
    </submittedName>
</protein>
<dbReference type="Proteomes" id="UP001266305">
    <property type="component" value="Unassembled WGS sequence"/>
</dbReference>
<evidence type="ECO:0000313" key="2">
    <source>
        <dbReference type="EMBL" id="KAK2114768.1"/>
    </source>
</evidence>
<name>A0ABQ9VZD3_SAGOE</name>